<evidence type="ECO:0000313" key="1">
    <source>
        <dbReference type="EMBL" id="MED6112544.1"/>
    </source>
</evidence>
<name>A0ABU6QLK0_9FABA</name>
<protein>
    <submittedName>
        <fullName evidence="1">Uncharacterized protein</fullName>
    </submittedName>
</protein>
<dbReference type="EMBL" id="JASCZI010000585">
    <property type="protein sequence ID" value="MED6112544.1"/>
    <property type="molecule type" value="Genomic_DNA"/>
</dbReference>
<gene>
    <name evidence="1" type="ORF">PIB30_062660</name>
</gene>
<organism evidence="1 2">
    <name type="scientific">Stylosanthes scabra</name>
    <dbReference type="NCBI Taxonomy" id="79078"/>
    <lineage>
        <taxon>Eukaryota</taxon>
        <taxon>Viridiplantae</taxon>
        <taxon>Streptophyta</taxon>
        <taxon>Embryophyta</taxon>
        <taxon>Tracheophyta</taxon>
        <taxon>Spermatophyta</taxon>
        <taxon>Magnoliopsida</taxon>
        <taxon>eudicotyledons</taxon>
        <taxon>Gunneridae</taxon>
        <taxon>Pentapetalae</taxon>
        <taxon>rosids</taxon>
        <taxon>fabids</taxon>
        <taxon>Fabales</taxon>
        <taxon>Fabaceae</taxon>
        <taxon>Papilionoideae</taxon>
        <taxon>50 kb inversion clade</taxon>
        <taxon>dalbergioids sensu lato</taxon>
        <taxon>Dalbergieae</taxon>
        <taxon>Pterocarpus clade</taxon>
        <taxon>Stylosanthes</taxon>
    </lineage>
</organism>
<sequence>MEVVEGKLMPMLPYDNANLMEDLIDVINFCWDGDRQKDHLLELYYIINTHAMQRRLHVLRLPRWRRFCALRLHLKGANQFHVSMGEAPAVFPPLPGWRPLQ</sequence>
<dbReference type="Proteomes" id="UP001341840">
    <property type="component" value="Unassembled WGS sequence"/>
</dbReference>
<proteinExistence type="predicted"/>
<reference evidence="1 2" key="1">
    <citation type="journal article" date="2023" name="Plants (Basel)">
        <title>Bridging the Gap: Combining Genomics and Transcriptomics Approaches to Understand Stylosanthes scabra, an Orphan Legume from the Brazilian Caatinga.</title>
        <authorList>
            <person name="Ferreira-Neto J.R.C."/>
            <person name="da Silva M.D."/>
            <person name="Binneck E."/>
            <person name="de Melo N.F."/>
            <person name="da Silva R.H."/>
            <person name="de Melo A.L.T.M."/>
            <person name="Pandolfi V."/>
            <person name="Bustamante F.O."/>
            <person name="Brasileiro-Vidal A.C."/>
            <person name="Benko-Iseppon A.M."/>
        </authorList>
    </citation>
    <scope>NUCLEOTIDE SEQUENCE [LARGE SCALE GENOMIC DNA]</scope>
    <source>
        <tissue evidence="1">Leaves</tissue>
    </source>
</reference>
<accession>A0ABU6QLK0</accession>
<comment type="caution">
    <text evidence="1">The sequence shown here is derived from an EMBL/GenBank/DDBJ whole genome shotgun (WGS) entry which is preliminary data.</text>
</comment>
<evidence type="ECO:0000313" key="2">
    <source>
        <dbReference type="Proteomes" id="UP001341840"/>
    </source>
</evidence>
<keyword evidence="2" id="KW-1185">Reference proteome</keyword>